<evidence type="ECO:0000256" key="1">
    <source>
        <dbReference type="ARBA" id="ARBA00010945"/>
    </source>
</evidence>
<dbReference type="InterPro" id="IPR043502">
    <property type="entry name" value="DNA/RNA_pol_sf"/>
</dbReference>
<dbReference type="GO" id="GO:0042276">
    <property type="term" value="P:error-prone translesion synthesis"/>
    <property type="evidence" value="ECO:0007669"/>
    <property type="project" value="TreeGrafter"/>
</dbReference>
<gene>
    <name evidence="7" type="ORF">C8C76_11860</name>
</gene>
<dbReference type="Gene3D" id="3.30.70.270">
    <property type="match status" value="1"/>
</dbReference>
<dbReference type="InterPro" id="IPR036775">
    <property type="entry name" value="DNA_pol_Y-fam_lit_finger_sf"/>
</dbReference>
<dbReference type="Proteomes" id="UP000244089">
    <property type="component" value="Unassembled WGS sequence"/>
</dbReference>
<comment type="similarity">
    <text evidence="1">Belongs to the DNA polymerase type-Y family.</text>
</comment>
<evidence type="ECO:0000313" key="7">
    <source>
        <dbReference type="EMBL" id="PTV98269.1"/>
    </source>
</evidence>
<dbReference type="PANTHER" id="PTHR11076">
    <property type="entry name" value="DNA REPAIR POLYMERASE UMUC / TRANSFERASE FAMILY MEMBER"/>
    <property type="match status" value="1"/>
</dbReference>
<name>A0A2T5RIT8_9FIRM</name>
<evidence type="ECO:0000256" key="4">
    <source>
        <dbReference type="ARBA" id="ARBA00022763"/>
    </source>
</evidence>
<dbReference type="AlphaFoldDB" id="A0A2T5RIT8"/>
<evidence type="ECO:0000256" key="3">
    <source>
        <dbReference type="ARBA" id="ARBA00022695"/>
    </source>
</evidence>
<dbReference type="InterPro" id="IPR017961">
    <property type="entry name" value="DNA_pol_Y-fam_little_finger"/>
</dbReference>
<dbReference type="Pfam" id="PF11799">
    <property type="entry name" value="IMS_C"/>
    <property type="match status" value="1"/>
</dbReference>
<reference evidence="7 8" key="1">
    <citation type="submission" date="2018-04" db="EMBL/GenBank/DDBJ databases">
        <title>Subsurface microbial communities from deep shales in Ohio and West Virginia, USA.</title>
        <authorList>
            <person name="Wrighton K."/>
        </authorList>
    </citation>
    <scope>NUCLEOTIDE SEQUENCE [LARGE SCALE GENOMIC DNA]</scope>
    <source>
        <strain evidence="7 8">WC1</strain>
    </source>
</reference>
<keyword evidence="3" id="KW-0548">Nucleotidyltransferase</keyword>
<comment type="caution">
    <text evidence="7">The sequence shown here is derived from an EMBL/GenBank/DDBJ whole genome shotgun (WGS) entry which is preliminary data.</text>
</comment>
<dbReference type="RefSeq" id="WP_108140656.1">
    <property type="nucleotide sequence ID" value="NZ_QAXS01000018.1"/>
</dbReference>
<dbReference type="SUPFAM" id="SSF100879">
    <property type="entry name" value="Lesion bypass DNA polymerase (Y-family), little finger domain"/>
    <property type="match status" value="1"/>
</dbReference>
<dbReference type="InterPro" id="IPR050116">
    <property type="entry name" value="DNA_polymerase-Y"/>
</dbReference>
<dbReference type="InterPro" id="IPR024728">
    <property type="entry name" value="PolY_HhH_motif"/>
</dbReference>
<dbReference type="Gene3D" id="3.40.1170.60">
    <property type="match status" value="1"/>
</dbReference>
<keyword evidence="5" id="KW-0808">Transferase</keyword>
<evidence type="ECO:0000313" key="8">
    <source>
        <dbReference type="Proteomes" id="UP000244089"/>
    </source>
</evidence>
<dbReference type="Pfam" id="PF00817">
    <property type="entry name" value="IMS"/>
    <property type="match status" value="1"/>
</dbReference>
<evidence type="ECO:0000256" key="5">
    <source>
        <dbReference type="ARBA" id="ARBA00022932"/>
    </source>
</evidence>
<sequence>MQPDYSDAPQNQILCVDMKSFYASIELVKRNIHPLKGYLAVIGDKKRKGSVVLAASAALKQKYGIKTAHRLYQIPDREEIILAEANMGLYLEISMKITEIFNSYLPLEAIHIYSIDEAWLKLNGSQKKYGDPFELAVKIKEEIWSKYGLPCSMGIGPNMFMAKVAMDNEGKKSGLCRWDYSDIPEKLWPLNLSDCWGIGSRTEKKLNKIGVYTIGELAQLPLEYLENKFGIIGNQLYYHAWGIDYSEVEGHFDDRKKAVGRGITLYSDYTCLEEIKTVIFNLAEEVSKRVRQNNLKGKTVSLALGYSKSENKKGFSRQLSLEKRTDLTRDIYQAAVVILNKHYQGEKVRKISLYLTKFTDSDYQQLNLFENDLKRSEINQLRDRLASKMGKDVLYYARNLEKGNIKERIENTIGGHHK</sequence>
<dbReference type="EMBL" id="QAXS01000018">
    <property type="protein sequence ID" value="PTV98269.1"/>
    <property type="molecule type" value="Genomic_DNA"/>
</dbReference>
<dbReference type="GO" id="GO:0005829">
    <property type="term" value="C:cytosol"/>
    <property type="evidence" value="ECO:0007669"/>
    <property type="project" value="TreeGrafter"/>
</dbReference>
<dbReference type="InterPro" id="IPR043128">
    <property type="entry name" value="Rev_trsase/Diguanyl_cyclase"/>
</dbReference>
<dbReference type="GO" id="GO:0003887">
    <property type="term" value="F:DNA-directed DNA polymerase activity"/>
    <property type="evidence" value="ECO:0007669"/>
    <property type="project" value="UniProtKB-KW"/>
</dbReference>
<dbReference type="Pfam" id="PF11798">
    <property type="entry name" value="IMS_HHH"/>
    <property type="match status" value="1"/>
</dbReference>
<keyword evidence="4" id="KW-0227">DNA damage</keyword>
<feature type="domain" description="UmuC" evidence="6">
    <location>
        <begin position="13"/>
        <end position="199"/>
    </location>
</feature>
<dbReference type="InterPro" id="IPR001126">
    <property type="entry name" value="UmuC"/>
</dbReference>
<keyword evidence="2" id="KW-0515">Mutator protein</keyword>
<dbReference type="CDD" id="cd01700">
    <property type="entry name" value="PolY_Pol_V_umuC"/>
    <property type="match status" value="1"/>
</dbReference>
<dbReference type="SUPFAM" id="SSF56672">
    <property type="entry name" value="DNA/RNA polymerases"/>
    <property type="match status" value="1"/>
</dbReference>
<organism evidence="7 8">
    <name type="scientific">Halanaerobium saccharolyticum</name>
    <dbReference type="NCBI Taxonomy" id="43595"/>
    <lineage>
        <taxon>Bacteria</taxon>
        <taxon>Bacillati</taxon>
        <taxon>Bacillota</taxon>
        <taxon>Clostridia</taxon>
        <taxon>Halanaerobiales</taxon>
        <taxon>Halanaerobiaceae</taxon>
        <taxon>Halanaerobium</taxon>
    </lineage>
</organism>
<proteinExistence type="inferred from homology"/>
<keyword evidence="5" id="KW-0239">DNA-directed DNA polymerase</keyword>
<dbReference type="GO" id="GO:0006281">
    <property type="term" value="P:DNA repair"/>
    <property type="evidence" value="ECO:0007669"/>
    <property type="project" value="InterPro"/>
</dbReference>
<dbReference type="PANTHER" id="PTHR11076:SF35">
    <property type="entry name" value="DNA REPAIR PROTEIN HOMOLOG YOBH"/>
    <property type="match status" value="1"/>
</dbReference>
<accession>A0A2T5RIT8</accession>
<evidence type="ECO:0000259" key="6">
    <source>
        <dbReference type="PROSITE" id="PS50173"/>
    </source>
</evidence>
<dbReference type="GO" id="GO:0009432">
    <property type="term" value="P:SOS response"/>
    <property type="evidence" value="ECO:0007669"/>
    <property type="project" value="TreeGrafter"/>
</dbReference>
<evidence type="ECO:0000256" key="2">
    <source>
        <dbReference type="ARBA" id="ARBA00022457"/>
    </source>
</evidence>
<dbReference type="GO" id="GO:0003684">
    <property type="term" value="F:damaged DNA binding"/>
    <property type="evidence" value="ECO:0007669"/>
    <property type="project" value="InterPro"/>
</dbReference>
<dbReference type="Gene3D" id="3.30.1490.100">
    <property type="entry name" value="DNA polymerase, Y-family, little finger domain"/>
    <property type="match status" value="1"/>
</dbReference>
<dbReference type="OrthoDB" id="9808813at2"/>
<protein>
    <submittedName>
        <fullName evidence="7">DNA polymerase V</fullName>
    </submittedName>
</protein>
<dbReference type="PROSITE" id="PS50173">
    <property type="entry name" value="UMUC"/>
    <property type="match status" value="1"/>
</dbReference>
<dbReference type="Gene3D" id="1.10.150.20">
    <property type="entry name" value="5' to 3' exonuclease, C-terminal subdomain"/>
    <property type="match status" value="1"/>
</dbReference>